<dbReference type="Pfam" id="PF04542">
    <property type="entry name" value="Sigma70_r2"/>
    <property type="match status" value="1"/>
</dbReference>
<accession>A0A1G9JGU7</accession>
<dbReference type="SUPFAM" id="SSF88946">
    <property type="entry name" value="Sigma2 domain of RNA polymerase sigma factors"/>
    <property type="match status" value="1"/>
</dbReference>
<evidence type="ECO:0000256" key="5">
    <source>
        <dbReference type="ARBA" id="ARBA00023163"/>
    </source>
</evidence>
<feature type="region of interest" description="Disordered" evidence="6">
    <location>
        <begin position="95"/>
        <end position="114"/>
    </location>
</feature>
<evidence type="ECO:0000256" key="1">
    <source>
        <dbReference type="ARBA" id="ARBA00010641"/>
    </source>
</evidence>
<dbReference type="EMBL" id="FNGP01000002">
    <property type="protein sequence ID" value="SDL36631.1"/>
    <property type="molecule type" value="Genomic_DNA"/>
</dbReference>
<dbReference type="InterPro" id="IPR036388">
    <property type="entry name" value="WH-like_DNA-bd_sf"/>
</dbReference>
<keyword evidence="9" id="KW-1185">Reference proteome</keyword>
<dbReference type="InterPro" id="IPR007627">
    <property type="entry name" value="RNA_pol_sigma70_r2"/>
</dbReference>
<evidence type="ECO:0000259" key="7">
    <source>
        <dbReference type="Pfam" id="PF04542"/>
    </source>
</evidence>
<dbReference type="Proteomes" id="UP000199475">
    <property type="component" value="Unassembled WGS sequence"/>
</dbReference>
<dbReference type="Gene3D" id="1.10.1740.10">
    <property type="match status" value="1"/>
</dbReference>
<keyword evidence="2" id="KW-0805">Transcription regulation</keyword>
<evidence type="ECO:0000256" key="6">
    <source>
        <dbReference type="SAM" id="MobiDB-lite"/>
    </source>
</evidence>
<dbReference type="OrthoDB" id="265863at2"/>
<dbReference type="InterPro" id="IPR014284">
    <property type="entry name" value="RNA_pol_sigma-70_dom"/>
</dbReference>
<evidence type="ECO:0000256" key="2">
    <source>
        <dbReference type="ARBA" id="ARBA00023015"/>
    </source>
</evidence>
<gene>
    <name evidence="8" type="ORF">SAMN04488242_1238</name>
</gene>
<organism evidence="8 9">
    <name type="scientific">Tessaracoccus oleiagri</name>
    <dbReference type="NCBI Taxonomy" id="686624"/>
    <lineage>
        <taxon>Bacteria</taxon>
        <taxon>Bacillati</taxon>
        <taxon>Actinomycetota</taxon>
        <taxon>Actinomycetes</taxon>
        <taxon>Propionibacteriales</taxon>
        <taxon>Propionibacteriaceae</taxon>
        <taxon>Tessaracoccus</taxon>
    </lineage>
</organism>
<protein>
    <submittedName>
        <fullName evidence="8">RNA polymerase sigma factor, sigma-70 family</fullName>
    </submittedName>
</protein>
<dbReference type="AlphaFoldDB" id="A0A1G9JGU7"/>
<comment type="similarity">
    <text evidence="1">Belongs to the sigma-70 factor family. ECF subfamily.</text>
</comment>
<sequence>MTETAASLTDEAAWLFAEFRAGRRDRLDALVRLLTPTLWHLARACGLERADAEDVVQQSWMQLVAHADTVRDPQSVVAWIGTTVRREAWRVRRNQGRSIPVDEPPERADPTPDPGDLAALRESGTTLGRHLAALSPKCRALLRVVSRGGPPDYAALAESLGMPVGSIGPTRGRCLAKLRAALDADPTWSAP</sequence>
<dbReference type="RefSeq" id="WP_093249995.1">
    <property type="nucleotide sequence ID" value="NZ_FNGP01000002.1"/>
</dbReference>
<evidence type="ECO:0000313" key="9">
    <source>
        <dbReference type="Proteomes" id="UP000199475"/>
    </source>
</evidence>
<proteinExistence type="inferred from homology"/>
<dbReference type="PANTHER" id="PTHR43133:SF8">
    <property type="entry name" value="RNA POLYMERASE SIGMA FACTOR HI_1459-RELATED"/>
    <property type="match status" value="1"/>
</dbReference>
<keyword evidence="5" id="KW-0804">Transcription</keyword>
<dbReference type="GO" id="GO:0003677">
    <property type="term" value="F:DNA binding"/>
    <property type="evidence" value="ECO:0007669"/>
    <property type="project" value="UniProtKB-KW"/>
</dbReference>
<evidence type="ECO:0000256" key="4">
    <source>
        <dbReference type="ARBA" id="ARBA00023125"/>
    </source>
</evidence>
<dbReference type="SUPFAM" id="SSF88659">
    <property type="entry name" value="Sigma3 and sigma4 domains of RNA polymerase sigma factors"/>
    <property type="match status" value="1"/>
</dbReference>
<dbReference type="Gene3D" id="1.10.10.10">
    <property type="entry name" value="Winged helix-like DNA-binding domain superfamily/Winged helix DNA-binding domain"/>
    <property type="match status" value="1"/>
</dbReference>
<dbReference type="PANTHER" id="PTHR43133">
    <property type="entry name" value="RNA POLYMERASE ECF-TYPE SIGMA FACTO"/>
    <property type="match status" value="1"/>
</dbReference>
<dbReference type="NCBIfam" id="TIGR02937">
    <property type="entry name" value="sigma70-ECF"/>
    <property type="match status" value="1"/>
</dbReference>
<keyword evidence="4" id="KW-0238">DNA-binding</keyword>
<dbReference type="InterPro" id="IPR013325">
    <property type="entry name" value="RNA_pol_sigma_r2"/>
</dbReference>
<dbReference type="GO" id="GO:0006352">
    <property type="term" value="P:DNA-templated transcription initiation"/>
    <property type="evidence" value="ECO:0007669"/>
    <property type="project" value="InterPro"/>
</dbReference>
<dbReference type="InterPro" id="IPR039425">
    <property type="entry name" value="RNA_pol_sigma-70-like"/>
</dbReference>
<evidence type="ECO:0000313" key="8">
    <source>
        <dbReference type="EMBL" id="SDL36631.1"/>
    </source>
</evidence>
<dbReference type="GO" id="GO:0016987">
    <property type="term" value="F:sigma factor activity"/>
    <property type="evidence" value="ECO:0007669"/>
    <property type="project" value="UniProtKB-KW"/>
</dbReference>
<feature type="domain" description="RNA polymerase sigma-70 region 2" evidence="7">
    <location>
        <begin position="30"/>
        <end position="97"/>
    </location>
</feature>
<evidence type="ECO:0000256" key="3">
    <source>
        <dbReference type="ARBA" id="ARBA00023082"/>
    </source>
</evidence>
<reference evidence="8 9" key="1">
    <citation type="submission" date="2016-10" db="EMBL/GenBank/DDBJ databases">
        <authorList>
            <person name="de Groot N.N."/>
        </authorList>
    </citation>
    <scope>NUCLEOTIDE SEQUENCE [LARGE SCALE GENOMIC DNA]</scope>
    <source>
        <strain evidence="8 9">CGMCC 1.9159</strain>
    </source>
</reference>
<name>A0A1G9JGU7_9ACTN</name>
<dbReference type="InterPro" id="IPR013324">
    <property type="entry name" value="RNA_pol_sigma_r3/r4-like"/>
</dbReference>
<keyword evidence="3" id="KW-0731">Sigma factor</keyword>
<dbReference type="STRING" id="686624.SAMN04488242_1238"/>